<dbReference type="EMBL" id="CAIIXF020000010">
    <property type="protein sequence ID" value="CAH1796706.1"/>
    <property type="molecule type" value="Genomic_DNA"/>
</dbReference>
<organism evidence="2 3">
    <name type="scientific">Owenia fusiformis</name>
    <name type="common">Polychaete worm</name>
    <dbReference type="NCBI Taxonomy" id="6347"/>
    <lineage>
        <taxon>Eukaryota</taxon>
        <taxon>Metazoa</taxon>
        <taxon>Spiralia</taxon>
        <taxon>Lophotrochozoa</taxon>
        <taxon>Annelida</taxon>
        <taxon>Polychaeta</taxon>
        <taxon>Sedentaria</taxon>
        <taxon>Canalipalpata</taxon>
        <taxon>Sabellida</taxon>
        <taxon>Oweniida</taxon>
        <taxon>Oweniidae</taxon>
        <taxon>Owenia</taxon>
    </lineage>
</organism>
<dbReference type="AlphaFoldDB" id="A0A8S4PVC6"/>
<dbReference type="Proteomes" id="UP000749559">
    <property type="component" value="Unassembled WGS sequence"/>
</dbReference>
<feature type="non-terminal residue" evidence="2">
    <location>
        <position position="1"/>
    </location>
</feature>
<feature type="compositionally biased region" description="Low complexity" evidence="1">
    <location>
        <begin position="52"/>
        <end position="104"/>
    </location>
</feature>
<reference evidence="2" key="1">
    <citation type="submission" date="2022-03" db="EMBL/GenBank/DDBJ databases">
        <authorList>
            <person name="Martin C."/>
        </authorList>
    </citation>
    <scope>NUCLEOTIDE SEQUENCE</scope>
</reference>
<gene>
    <name evidence="2" type="ORF">OFUS_LOCUS21088</name>
</gene>
<proteinExistence type="predicted"/>
<name>A0A8S4PVC6_OWEFU</name>
<feature type="region of interest" description="Disordered" evidence="1">
    <location>
        <begin position="52"/>
        <end position="118"/>
    </location>
</feature>
<sequence length="155" mass="16436">EYCGVWGCEARYCPNEIEKLRLHRLRQNALSPNREAEPPSKRPKRVLRAITISTTATGPSTSTTATGPSTSTTATGPSTSTTAIGPSTSTTATGPSTSATTSTSRSGDSSEKDPLWSGLDSDLLDWVQESWTARKPIKGMDQVRTRPGPSGLQSP</sequence>
<feature type="region of interest" description="Disordered" evidence="1">
    <location>
        <begin position="132"/>
        <end position="155"/>
    </location>
</feature>
<evidence type="ECO:0000313" key="2">
    <source>
        <dbReference type="EMBL" id="CAH1796706.1"/>
    </source>
</evidence>
<evidence type="ECO:0000256" key="1">
    <source>
        <dbReference type="SAM" id="MobiDB-lite"/>
    </source>
</evidence>
<keyword evidence="3" id="KW-1185">Reference proteome</keyword>
<protein>
    <submittedName>
        <fullName evidence="2">Uncharacterized protein</fullName>
    </submittedName>
</protein>
<comment type="caution">
    <text evidence="2">The sequence shown here is derived from an EMBL/GenBank/DDBJ whole genome shotgun (WGS) entry which is preliminary data.</text>
</comment>
<accession>A0A8S4PVC6</accession>
<evidence type="ECO:0000313" key="3">
    <source>
        <dbReference type="Proteomes" id="UP000749559"/>
    </source>
</evidence>